<evidence type="ECO:0000313" key="2">
    <source>
        <dbReference type="Proteomes" id="UP000219167"/>
    </source>
</evidence>
<name>A0A285V4P7_9HYPH</name>
<gene>
    <name evidence="1" type="ORF">SAMN05892877_1355</name>
</gene>
<accession>A0A285V4P7</accession>
<proteinExistence type="predicted"/>
<evidence type="ECO:0000313" key="1">
    <source>
        <dbReference type="EMBL" id="SOC47976.1"/>
    </source>
</evidence>
<keyword evidence="2" id="KW-1185">Reference proteome</keyword>
<dbReference type="EMBL" id="OBQD01000035">
    <property type="protein sequence ID" value="SOC47976.1"/>
    <property type="molecule type" value="Genomic_DNA"/>
</dbReference>
<organism evidence="1 2">
    <name type="scientific">Rhizobium subbaraonis</name>
    <dbReference type="NCBI Taxonomy" id="908946"/>
    <lineage>
        <taxon>Bacteria</taxon>
        <taxon>Pseudomonadati</taxon>
        <taxon>Pseudomonadota</taxon>
        <taxon>Alphaproteobacteria</taxon>
        <taxon>Hyphomicrobiales</taxon>
        <taxon>Rhizobiaceae</taxon>
        <taxon>Rhizobium/Agrobacterium group</taxon>
        <taxon>Rhizobium</taxon>
    </lineage>
</organism>
<reference evidence="1 2" key="1">
    <citation type="submission" date="2017-08" db="EMBL/GenBank/DDBJ databases">
        <authorList>
            <person name="de Groot N.N."/>
        </authorList>
    </citation>
    <scope>NUCLEOTIDE SEQUENCE [LARGE SCALE GENOMIC DNA]</scope>
    <source>
        <strain evidence="1 2">JC85</strain>
    </source>
</reference>
<protein>
    <submittedName>
        <fullName evidence="1">Uncharacterized protein</fullName>
    </submittedName>
</protein>
<dbReference type="RefSeq" id="WP_141402143.1">
    <property type="nucleotide sequence ID" value="NZ_OBQD01000035.1"/>
</dbReference>
<dbReference type="AlphaFoldDB" id="A0A285V4P7"/>
<sequence length="85" mass="9595">MTVNRLFRILSGSGASWSVPGVEAGAATEGWQDKRAHIARRLGGCFCLGFWPLLHIVRLCRNVRKQSNTLFLRDLLHIAELRHGR</sequence>
<dbReference type="Proteomes" id="UP000219167">
    <property type="component" value="Unassembled WGS sequence"/>
</dbReference>
<dbReference type="OrthoDB" id="8421673at2"/>